<dbReference type="PANTHER" id="PTHR48063:SF90">
    <property type="entry name" value="OS11G0565920 PROTEIN"/>
    <property type="match status" value="1"/>
</dbReference>
<dbReference type="Gene3D" id="3.80.10.10">
    <property type="entry name" value="Ribonuclease Inhibitor"/>
    <property type="match status" value="9"/>
</dbReference>
<dbReference type="InterPro" id="IPR055414">
    <property type="entry name" value="LRR_R13L4/SHOC2-like"/>
</dbReference>
<evidence type="ECO:0000313" key="18">
    <source>
        <dbReference type="Proteomes" id="UP000092600"/>
    </source>
</evidence>
<sequence length="2277" mass="254176">MRAKATSMQLFIISLVVWLLENQILESYGCLSVEREALLAFKSGVVDPRNCLSSWEGSDCCRWKGVRCNNETRRVEKLKLRCPCATSANRSYRGFGGEINPSLLSLSHLKHLDLSINNFSTGFPNFIASYKKLRYLDLSYAGFTGAIPPEFGNLSTLRYLDLSNIYAKLTTTSHGKLSWIKGLHSLRYLDLTSVLLQNANDWLQGVNMLSSLQVLRLGLCFLPSNPNPISNFNLTSLTILDLQDNLFNSTWPGWLRNFTSLTDLNLLNNNLFGPIPVELNNFTRITSLLLGSNNLDGQVADSINNLCRLATLDLSGINIDKDIVEFLSIFSCVPLNNWRALNLKKTNIRGNLSGWLEQMTSLIYLDVSNNFFNGSIPEGIQKLSNLYFLDLSKNLFRGVVHETHLMNFTKLEVLRLSGTSLDLKVDDNWVPPFQANELVLSSCRLGPRFPRWLRLQTKIFVLDLSNNDITGAIPNWFWDLTSPIVLLDLSNNQISGMLLSSLENMTSLYALNLASNFLEGFLPFLPHSLEWLDFSSNMFSGSFPQSFFKPNMLTIHLSNNSISGNIPSSICNLQNLYILDMSNNKIFGELPNCWNSGSKQLLDINLSNNNLSGRLPDSLGLLSSLLFLHLNNNSLYGELPSALQNCLLLLLDLGQNKLSGEIPVWLGKLTNLTILRLMSNMFAGNIPAELGQLENLQILDLSWNNLSGNIPQSFGNFHAMASTKLPGYINQPLVTLYVYFIRPTSIETSFTSDVSQSYTDQRLYIATKGSNLQFSKNLFFEKSIDLSGNNLHGAIPEELVDLLALNNLNLSRNHLTGRIPNKIGNLHYLESLDLSMNELNGTIPESITALLFLSSLNLSYNNLSGRIPSEDQMQTLVDPTIYAGNPFLCGPPISKNCSGYEPTYTPDEKKHSGGPKNIEIYLGMGLGFLVGLWVEDNWVPPFQVQELVLSSCRLGPRFPRWLRLQQEIELLHLSDNGITDTIPYWLWNISSSIAILDLSNNQISGMLPSSLENMTSLEVLNLGSNHLHGFLPSLPGFLDWLDFSNNMFFGSLPWSFFKPNLFTVRLSNNSISDGIPSSICNMQSLFELDMSSNKLFGELPNCWYGASKDLYIINLSNNKLSGQLPDSLGFVRNLEFLHLNNNTINGKLPSSLQYCPLVLLDLGQNNLSGEISTWLGKLTNLTILRLMSNMFAGNIPAELGQLENLQILDLSWNNLSGNIPQSFGNFHAMASTKLYIATKGLDLQFSKNLYLEKSMDLSGNNLCGVIPEQLADLSALHNLNLPRNHLKGRIPDKIGNLQSLESLDLSINELNGTIPQSITALTSLSSLNLSYNNFSGRIPSGDQMQTLSYGCLSVEREALLAFKSGVVDPRNCLSSWEGSDCCRWKGVRCNNKTSKVEKLILRLACGTSSGTSYEGFAGEVNPSLLSLSHLKHLDLSMNNFNTSFPNFIASYKKLRYLDLSNAGFTGMIPLEFGNLSTLRYLDLSYRYNYYMTASHGKLSWIKGLSSLKYLDFTSVMLQDADDWLQAVNMLSSLQVLRLGSCSLPSNPDPISNFNLTSLSILNLHGNFFNSTLPDWLWNFTSLIHLNLNYNDFYGPIPVELGNLTSLTSLFLGFNNLVGPVPNSIQNLCKLNTLSLSGFNIDRDIIKFLSELSCVSPNNWQILDLQNTSIKGNLSGWLEHMTSLTYLDVSNNFLNGPIPVGINKLSNLIFLDLYGNSFTGVILETHLMNFARLKFLSVSSTSLDLEVGDNWVPPFQVQELVLSSCRLGPRFPRWLQMQQEIEVLDLSDNGIADTIPYWFWNISSSIMIIDLSNNQINGMLPSSLENMTSLEVLNLGSNHLHGFLPFLPDYLVWLDFSNNMLFGSLPWSFFKPNLFTVLLSNNSISDCIPSSICNMQSLFELDMSGNKLFGELPNCWYGASKYLNVIDLSNNKLSGQLPDSLGSVRNLEFLHLNNNTINGELPSSLQYCPLVLLDLGQNKLSGEIPTWLGKLTELTILRLMSNMFAGNIPAELGQLENLQILDLSWNNLSGNIPQSFGNFHAMASTKLSTYKPNIDLVYINFVLVQTIDGNTLVYPLYQNYSSEKLYIETKGSDLQYSKNLYLERSMDLSGNNLCGVIPEELFDLSALHNLNLARNHLKGRIPDKIGNLRSLESLDLSMNELNGTIPHSITALTSLGSLNLSYNNLSGRIPSGDQIQTLTDPTIYAGNPYLCGPPISKNCSGNEPTYTHDEKKQHNGGLENIEIYLAMGLGFIVGLWGVYGVLLFKSNWRNSYFYMIDK</sequence>
<keyword evidence="17" id="KW-0808">Transferase</keyword>
<evidence type="ECO:0000256" key="8">
    <source>
        <dbReference type="ARBA" id="ARBA00022737"/>
    </source>
</evidence>
<dbReference type="GO" id="GO:0005886">
    <property type="term" value="C:plasma membrane"/>
    <property type="evidence" value="ECO:0007669"/>
    <property type="project" value="UniProtKB-SubCell"/>
</dbReference>
<dbReference type="FunFam" id="3.80.10.10:FF:001347">
    <property type="entry name" value="LRR receptor-like serine/threonine-protein kinase GSO2"/>
    <property type="match status" value="2"/>
</dbReference>
<feature type="signal peptide" evidence="14">
    <location>
        <begin position="1"/>
        <end position="22"/>
    </location>
</feature>
<keyword evidence="6 13" id="KW-0812">Transmembrane</keyword>
<gene>
    <name evidence="17" type="ORF">ACMD2_09119</name>
</gene>
<keyword evidence="5" id="KW-1070">Brassinosteroid signaling pathway</keyword>
<keyword evidence="9 13" id="KW-1133">Transmembrane helix</keyword>
<dbReference type="SMART" id="SM00369">
    <property type="entry name" value="LRR_TYP"/>
    <property type="match status" value="24"/>
</dbReference>
<dbReference type="PANTHER" id="PTHR48063">
    <property type="entry name" value="LRR RECEPTOR-LIKE KINASE"/>
    <property type="match status" value="1"/>
</dbReference>
<feature type="non-terminal residue" evidence="17">
    <location>
        <position position="2277"/>
    </location>
</feature>
<comment type="caution">
    <text evidence="17">The sequence shown here is derived from an EMBL/GenBank/DDBJ whole genome shotgun (WGS) entry which is preliminary data.</text>
</comment>
<comment type="subcellular location">
    <subcellularLocation>
        <location evidence="1">Cell membrane</location>
        <topology evidence="1">Single-pass type I membrane protein</topology>
    </subcellularLocation>
</comment>
<dbReference type="STRING" id="4615.A0A199W552"/>
<dbReference type="SMART" id="SM00365">
    <property type="entry name" value="LRR_SD22"/>
    <property type="match status" value="14"/>
</dbReference>
<evidence type="ECO:0000256" key="9">
    <source>
        <dbReference type="ARBA" id="ARBA00022989"/>
    </source>
</evidence>
<dbReference type="FunFam" id="3.80.10.10:FF:000095">
    <property type="entry name" value="LRR receptor-like serine/threonine-protein kinase GSO1"/>
    <property type="match status" value="3"/>
</dbReference>
<evidence type="ECO:0000256" key="12">
    <source>
        <dbReference type="ARBA" id="ARBA00023180"/>
    </source>
</evidence>
<dbReference type="InterPro" id="IPR013210">
    <property type="entry name" value="LRR_N_plant-typ"/>
</dbReference>
<keyword evidence="3" id="KW-1003">Cell membrane</keyword>
<evidence type="ECO:0000256" key="1">
    <source>
        <dbReference type="ARBA" id="ARBA00004251"/>
    </source>
</evidence>
<dbReference type="Pfam" id="PF23598">
    <property type="entry name" value="LRR_14"/>
    <property type="match status" value="1"/>
</dbReference>
<protein>
    <submittedName>
        <fullName evidence="17">LRR receptor-like serine/threonine-protein kinase GSO2</fullName>
    </submittedName>
</protein>
<dbReference type="FunFam" id="3.80.10.10:FF:000649">
    <property type="entry name" value="Leucine Rich Repeat family protein"/>
    <property type="match status" value="1"/>
</dbReference>
<dbReference type="Pfam" id="PF08263">
    <property type="entry name" value="LRRNT_2"/>
    <property type="match status" value="2"/>
</dbReference>
<evidence type="ECO:0000256" key="6">
    <source>
        <dbReference type="ARBA" id="ARBA00022692"/>
    </source>
</evidence>
<accession>A0A199W552</accession>
<evidence type="ECO:0000256" key="11">
    <source>
        <dbReference type="ARBA" id="ARBA00023170"/>
    </source>
</evidence>
<dbReference type="Pfam" id="PF13855">
    <property type="entry name" value="LRR_8"/>
    <property type="match status" value="2"/>
</dbReference>
<dbReference type="SUPFAM" id="SSF52047">
    <property type="entry name" value="RNI-like"/>
    <property type="match status" value="2"/>
</dbReference>
<comment type="similarity">
    <text evidence="2">Belongs to the RLP family.</text>
</comment>
<dbReference type="EMBL" id="LSRQ01000199">
    <property type="protein sequence ID" value="OAY84617.1"/>
    <property type="molecule type" value="Genomic_DNA"/>
</dbReference>
<evidence type="ECO:0000256" key="10">
    <source>
        <dbReference type="ARBA" id="ARBA00023136"/>
    </source>
</evidence>
<keyword evidence="4" id="KW-0433">Leucine-rich repeat</keyword>
<feature type="domain" description="Disease resistance R13L4/SHOC-2-like LRR" evidence="16">
    <location>
        <begin position="1495"/>
        <end position="1713"/>
    </location>
</feature>
<dbReference type="Proteomes" id="UP000092600">
    <property type="component" value="Unassembled WGS sequence"/>
</dbReference>
<proteinExistence type="inferred from homology"/>
<dbReference type="FunFam" id="3.80.10.10:FF:000111">
    <property type="entry name" value="LRR receptor-like serine/threonine-protein kinase ERECTA"/>
    <property type="match status" value="2"/>
</dbReference>
<evidence type="ECO:0000256" key="13">
    <source>
        <dbReference type="SAM" id="Phobius"/>
    </source>
</evidence>
<feature type="chain" id="PRO_5008286314" evidence="14">
    <location>
        <begin position="23"/>
        <end position="2277"/>
    </location>
</feature>
<keyword evidence="17" id="KW-0418">Kinase</keyword>
<evidence type="ECO:0000256" key="5">
    <source>
        <dbReference type="ARBA" id="ARBA00022626"/>
    </source>
</evidence>
<keyword evidence="10 13" id="KW-0472">Membrane</keyword>
<evidence type="ECO:0000256" key="2">
    <source>
        <dbReference type="ARBA" id="ARBA00009592"/>
    </source>
</evidence>
<dbReference type="GO" id="GO:0009742">
    <property type="term" value="P:brassinosteroid mediated signaling pathway"/>
    <property type="evidence" value="ECO:0007669"/>
    <property type="project" value="UniProtKB-KW"/>
</dbReference>
<dbReference type="GO" id="GO:0016301">
    <property type="term" value="F:kinase activity"/>
    <property type="evidence" value="ECO:0007669"/>
    <property type="project" value="UniProtKB-KW"/>
</dbReference>
<evidence type="ECO:0000259" key="16">
    <source>
        <dbReference type="Pfam" id="PF23598"/>
    </source>
</evidence>
<feature type="domain" description="Leucine-rich repeat-containing N-terminal plant-type" evidence="15">
    <location>
        <begin position="34"/>
        <end position="69"/>
    </location>
</feature>
<dbReference type="InterPro" id="IPR032675">
    <property type="entry name" value="LRR_dom_sf"/>
</dbReference>
<evidence type="ECO:0000256" key="7">
    <source>
        <dbReference type="ARBA" id="ARBA00022729"/>
    </source>
</evidence>
<dbReference type="FunFam" id="3.80.10.10:FF:000221">
    <property type="entry name" value="Leucine-rich repeat receptor-like protein kinase PXL1"/>
    <property type="match status" value="1"/>
</dbReference>
<dbReference type="Pfam" id="PF00560">
    <property type="entry name" value="LRR_1"/>
    <property type="match status" value="22"/>
</dbReference>
<evidence type="ECO:0000256" key="3">
    <source>
        <dbReference type="ARBA" id="ARBA00022475"/>
    </source>
</evidence>
<keyword evidence="11 17" id="KW-0675">Receptor</keyword>
<dbReference type="InterPro" id="IPR001611">
    <property type="entry name" value="Leu-rich_rpt"/>
</dbReference>
<evidence type="ECO:0000313" key="17">
    <source>
        <dbReference type="EMBL" id="OAY84617.1"/>
    </source>
</evidence>
<name>A0A199W552_ANACO</name>
<dbReference type="InterPro" id="IPR046956">
    <property type="entry name" value="RLP23-like"/>
</dbReference>
<evidence type="ECO:0000259" key="15">
    <source>
        <dbReference type="Pfam" id="PF08263"/>
    </source>
</evidence>
<organism evidence="17 18">
    <name type="scientific">Ananas comosus</name>
    <name type="common">Pineapple</name>
    <name type="synonym">Ananas ananas</name>
    <dbReference type="NCBI Taxonomy" id="4615"/>
    <lineage>
        <taxon>Eukaryota</taxon>
        <taxon>Viridiplantae</taxon>
        <taxon>Streptophyta</taxon>
        <taxon>Embryophyta</taxon>
        <taxon>Tracheophyta</taxon>
        <taxon>Spermatophyta</taxon>
        <taxon>Magnoliopsida</taxon>
        <taxon>Liliopsida</taxon>
        <taxon>Poales</taxon>
        <taxon>Bromeliaceae</taxon>
        <taxon>Bromelioideae</taxon>
        <taxon>Ananas</taxon>
    </lineage>
</organism>
<dbReference type="SUPFAM" id="SSF52058">
    <property type="entry name" value="L domain-like"/>
    <property type="match status" value="5"/>
</dbReference>
<evidence type="ECO:0000256" key="14">
    <source>
        <dbReference type="SAM" id="SignalP"/>
    </source>
</evidence>
<feature type="transmembrane region" description="Helical" evidence="13">
    <location>
        <begin position="2242"/>
        <end position="2263"/>
    </location>
</feature>
<reference evidence="17 18" key="1">
    <citation type="journal article" date="2016" name="DNA Res.">
        <title>The draft genome of MD-2 pineapple using hybrid error correction of long reads.</title>
        <authorList>
            <person name="Redwan R.M."/>
            <person name="Saidin A."/>
            <person name="Kumar S.V."/>
        </authorList>
    </citation>
    <scope>NUCLEOTIDE SEQUENCE [LARGE SCALE GENOMIC DNA]</scope>
    <source>
        <strain evidence="18">cv. MD2</strain>
        <tissue evidence="17">Leaf</tissue>
    </source>
</reference>
<evidence type="ECO:0000256" key="4">
    <source>
        <dbReference type="ARBA" id="ARBA00022614"/>
    </source>
</evidence>
<keyword evidence="12" id="KW-0325">Glycoprotein</keyword>
<keyword evidence="7 14" id="KW-0732">Signal</keyword>
<feature type="domain" description="Leucine-rich repeat-containing N-terminal plant-type" evidence="15">
    <location>
        <begin position="1355"/>
        <end position="1390"/>
    </location>
</feature>
<dbReference type="InterPro" id="IPR003591">
    <property type="entry name" value="Leu-rich_rpt_typical-subtyp"/>
</dbReference>
<keyword evidence="8" id="KW-0677">Repeat</keyword>